<feature type="compositionally biased region" description="Basic and acidic residues" evidence="1">
    <location>
        <begin position="765"/>
        <end position="779"/>
    </location>
</feature>
<feature type="compositionally biased region" description="Basic and acidic residues" evidence="1">
    <location>
        <begin position="243"/>
        <end position="275"/>
    </location>
</feature>
<dbReference type="GeneID" id="107081981"/>
<dbReference type="RefSeq" id="XP_015225865.1">
    <property type="nucleotide sequence ID" value="XM_015370379.1"/>
</dbReference>
<feature type="region of interest" description="Disordered" evidence="1">
    <location>
        <begin position="243"/>
        <end position="875"/>
    </location>
</feature>
<feature type="compositionally biased region" description="Basic and acidic residues" evidence="1">
    <location>
        <begin position="711"/>
        <end position="722"/>
    </location>
</feature>
<feature type="region of interest" description="Disordered" evidence="1">
    <location>
        <begin position="890"/>
        <end position="1074"/>
    </location>
</feature>
<feature type="compositionally biased region" description="Basic and acidic residues" evidence="1">
    <location>
        <begin position="576"/>
        <end position="585"/>
    </location>
</feature>
<keyword evidence="4" id="KW-1185">Reference proteome</keyword>
<feature type="region of interest" description="Disordered" evidence="1">
    <location>
        <begin position="1197"/>
        <end position="1294"/>
    </location>
</feature>
<feature type="compositionally biased region" description="Basic and acidic residues" evidence="1">
    <location>
        <begin position="531"/>
        <end position="544"/>
    </location>
</feature>
<feature type="region of interest" description="Disordered" evidence="1">
    <location>
        <begin position="1102"/>
        <end position="1169"/>
    </location>
</feature>
<feature type="compositionally biased region" description="Basic and acidic residues" evidence="1">
    <location>
        <begin position="357"/>
        <end position="388"/>
    </location>
</feature>
<sequence>MQRPVRLKPINSTSTTASFKHGSPYRPLISSQENKHLLNNTMDIRSRRHMTAEDVSHGISPYCLPVINNFVTPVPPLKKKNDRELKVTAGSTIRTRRLRPATSSSGSQNPSWLSSSVYQSRVCVNMVYFGKTVHLSNDLIDSRDEVKVFQQHCGGENLCVYKGELREGEAFQFISRRHRGFPFSLTFYLNGLQVERLSSCCEFKHRRGARLGGRHGYFGFSNIEGASPCYKCIIEMGLDKKPSPPKRVIRDRSEVKSATSLKDETETPIKETTDREETEAVESKVKDDYEEDFEADDEGPVEETTLREEKSPSLFSETELPDQEKDASQAEDEEDDIEKGSSSGSRMSGSDEESDGEATKHSEDDETEDTVKEDGQPEADQQKPEETVAARVQSASVNNSDIVDSAMDSTGIEISGTSVSMGNEDKLSSDTSEDKERENPGNETKIEYEQERAKSVQEKLAEAILNVSHCSSEPELSDTTTEEEEGPAHKLPRKENQEQLQTPAEEANCEESVREEAVEKEFPETEEENEPDHGDNPQEERTSEAVENEEAADCETTRGDKSEEQGKTQPTVDGENVAHDDKIEDPFEGSESSNVEAASNTQEKGGKDAEKPDIYYDETEELAKSKDEDDSSVLEQSEQMDKTAVADIAEAEATATTETKEIKAESSEEREALSREEVPETGIDKMQADSEEARVTVENLRISPEEFWESTAERTSDMHAETVKTQSSFDEMHLESKQQASKADDGEGEPVEVNEAAEIQTLANSEEKTADENETKEIPDESVAAESIKYKKTPSEGTEDIPGEGDEDGVTETDTEAKGERVKVAIDGEELEAKRDDKGPADAVDSKTNKALQEKDEEERQSEDVEKEKCEEAKTDEVCGDVIKNSISEGREALEHTDELEKMQDGYLDTENVELFPENIADSENASESKVADGTETHEQTPDVSQAGAGEGEVERESEKGEINTENGESSVAAEREPQEDEENAPTSGEGRQTDEPDEENRSPEKKIAVESGDNAENLTDQAPEIGIAESDAKEADGVRVKHGDAVNLDSEPGTSEAERQEEKSGNGEAENKEFNLIQNTGNDAAKVYTLHKTSSVQIAADVEKTTDQDEEGKLQSITEKPLETEENGEDVEEASKASEEGASVLLKPLTQNNAVVKESPEALAGGDNTDMVTNWIQMHQMSKFFETFVEPLEELKEDVPDAPVCDPNGGENDSEKLLRSESPMRMAEDKKEPRDVTQIKAQESHDHEQGEKELVEGGLQGSEETEEKSLELNKFDSGGSKAEEKEEGNTAFRTDGFSASLNAEDDFENQNIGSANSSLELVVEQAAADLPFKTDKFNSLNGEKDKENTSDNLNRDGIQISQIIDFATSNSADGREEVSHNEDIQTKLLEQRFSGETRDIQLIEDIRHTLSKERLSTFSLFAQSSYPLLTTSKSEGGK</sequence>
<reference evidence="3" key="1">
    <citation type="submission" date="2025-08" db="UniProtKB">
        <authorList>
            <consortium name="Ensembl"/>
        </authorList>
    </citation>
    <scope>IDENTIFICATION</scope>
</reference>
<feature type="compositionally biased region" description="Basic and acidic residues" evidence="1">
    <location>
        <begin position="992"/>
        <end position="1009"/>
    </location>
</feature>
<dbReference type="InterPro" id="IPR048257">
    <property type="entry name" value="DUF4590"/>
</dbReference>
<dbReference type="GeneTree" id="ENSGT00530000064485"/>
<dbReference type="STRING" id="28743.ENSCVAP00000002339"/>
<proteinExistence type="predicted"/>
<feature type="compositionally biased region" description="Acidic residues" evidence="1">
    <location>
        <begin position="797"/>
        <end position="814"/>
    </location>
</feature>
<feature type="compositionally biased region" description="Polar residues" evidence="1">
    <location>
        <begin position="101"/>
        <end position="113"/>
    </location>
</feature>
<feature type="compositionally biased region" description="Acidic residues" evidence="1">
    <location>
        <begin position="288"/>
        <end position="301"/>
    </location>
</feature>
<dbReference type="InterPro" id="IPR027962">
    <property type="entry name" value="ERICH3"/>
</dbReference>
<feature type="region of interest" description="Disordered" evidence="1">
    <location>
        <begin position="1"/>
        <end position="28"/>
    </location>
</feature>
<dbReference type="CTD" id="127254"/>
<evidence type="ECO:0000313" key="4">
    <source>
        <dbReference type="Proteomes" id="UP000265020"/>
    </source>
</evidence>
<dbReference type="OMA" id="HKMEDES"/>
<feature type="compositionally biased region" description="Basic and acidic residues" evidence="1">
    <location>
        <begin position="555"/>
        <end position="566"/>
    </location>
</feature>
<feature type="compositionally biased region" description="Basic and acidic residues" evidence="1">
    <location>
        <begin position="1057"/>
        <end position="1074"/>
    </location>
</feature>
<dbReference type="PANTHER" id="PTHR23034:SF2">
    <property type="entry name" value="GLUTAMATE-RICH PROTEIN 3"/>
    <property type="match status" value="1"/>
</dbReference>
<feature type="compositionally biased region" description="Basic and acidic residues" evidence="1">
    <location>
        <begin position="815"/>
        <end position="854"/>
    </location>
</feature>
<dbReference type="OrthoDB" id="120976at2759"/>
<feature type="compositionally biased region" description="Basic and acidic residues" evidence="1">
    <location>
        <begin position="862"/>
        <end position="875"/>
    </location>
</feature>
<organism evidence="3 4">
    <name type="scientific">Cyprinodon variegatus</name>
    <name type="common">Sheepshead minnow</name>
    <dbReference type="NCBI Taxonomy" id="28743"/>
    <lineage>
        <taxon>Eukaryota</taxon>
        <taxon>Metazoa</taxon>
        <taxon>Chordata</taxon>
        <taxon>Craniata</taxon>
        <taxon>Vertebrata</taxon>
        <taxon>Euteleostomi</taxon>
        <taxon>Actinopterygii</taxon>
        <taxon>Neopterygii</taxon>
        <taxon>Teleostei</taxon>
        <taxon>Neoteleostei</taxon>
        <taxon>Acanthomorphata</taxon>
        <taxon>Ovalentaria</taxon>
        <taxon>Atherinomorphae</taxon>
        <taxon>Cyprinodontiformes</taxon>
        <taxon>Cyprinodontidae</taxon>
        <taxon>Cyprinodon</taxon>
    </lineage>
</organism>
<dbReference type="Ensembl" id="ENSCVAT00000011881.1">
    <property type="protein sequence ID" value="ENSCVAP00000002339.1"/>
    <property type="gene ID" value="ENSCVAG00000003429.1"/>
</dbReference>
<feature type="region of interest" description="Disordered" evidence="1">
    <location>
        <begin position="88"/>
        <end position="113"/>
    </location>
</feature>
<dbReference type="PANTHER" id="PTHR23034">
    <property type="entry name" value="GLUTAMATE-RICH PROTEIN 3"/>
    <property type="match status" value="1"/>
</dbReference>
<feature type="compositionally biased region" description="Basic and acidic residues" evidence="1">
    <location>
        <begin position="930"/>
        <end position="941"/>
    </location>
</feature>
<feature type="compositionally biased region" description="Basic and acidic residues" evidence="1">
    <location>
        <begin position="604"/>
        <end position="614"/>
    </location>
</feature>
<feature type="compositionally biased region" description="Basic and acidic residues" evidence="1">
    <location>
        <begin position="658"/>
        <end position="695"/>
    </location>
</feature>
<name>A0A3Q2CBS7_CYPVA</name>
<evidence type="ECO:0000256" key="1">
    <source>
        <dbReference type="SAM" id="MobiDB-lite"/>
    </source>
</evidence>
<feature type="domain" description="DUF4590" evidence="2">
    <location>
        <begin position="134"/>
        <end position="246"/>
    </location>
</feature>
<reference evidence="3" key="2">
    <citation type="submission" date="2025-09" db="UniProtKB">
        <authorList>
            <consortium name="Ensembl"/>
        </authorList>
    </citation>
    <scope>IDENTIFICATION</scope>
</reference>
<feature type="compositionally biased region" description="Basic and acidic residues" evidence="1">
    <location>
        <begin position="1031"/>
        <end position="1045"/>
    </location>
</feature>
<feature type="compositionally biased region" description="Low complexity" evidence="1">
    <location>
        <begin position="643"/>
        <end position="657"/>
    </location>
</feature>
<feature type="compositionally biased region" description="Basic and acidic residues" evidence="1">
    <location>
        <begin position="953"/>
        <end position="963"/>
    </location>
</feature>
<evidence type="ECO:0000313" key="3">
    <source>
        <dbReference type="Ensembl" id="ENSCVAP00000002339.1"/>
    </source>
</evidence>
<evidence type="ECO:0000259" key="2">
    <source>
        <dbReference type="Pfam" id="PF15257"/>
    </source>
</evidence>
<accession>A0A3Q2CBS7</accession>
<feature type="compositionally biased region" description="Basic and acidic residues" evidence="1">
    <location>
        <begin position="1102"/>
        <end position="1114"/>
    </location>
</feature>
<feature type="compositionally biased region" description="Basic and acidic residues" evidence="1">
    <location>
        <begin position="1227"/>
        <end position="1256"/>
    </location>
</feature>
<feature type="compositionally biased region" description="Basic and acidic residues" evidence="1">
    <location>
        <begin position="1336"/>
        <end position="1350"/>
    </location>
</feature>
<feature type="compositionally biased region" description="Basic and acidic residues" evidence="1">
    <location>
        <begin position="511"/>
        <end position="523"/>
    </location>
</feature>
<feature type="region of interest" description="Disordered" evidence="1">
    <location>
        <begin position="1336"/>
        <end position="1355"/>
    </location>
</feature>
<dbReference type="Pfam" id="PF15257">
    <property type="entry name" value="DUF4590"/>
    <property type="match status" value="1"/>
</dbReference>
<protein>
    <submittedName>
        <fullName evidence="3">Glutamate rich 3</fullName>
    </submittedName>
</protein>
<feature type="compositionally biased region" description="Polar residues" evidence="1">
    <location>
        <begin position="393"/>
        <end position="402"/>
    </location>
</feature>
<dbReference type="Proteomes" id="UP000265020">
    <property type="component" value="Unassembled WGS sequence"/>
</dbReference>
<feature type="compositionally biased region" description="Basic and acidic residues" evidence="1">
    <location>
        <begin position="423"/>
        <end position="461"/>
    </location>
</feature>
<feature type="compositionally biased region" description="Polar residues" evidence="1">
    <location>
        <begin position="590"/>
        <end position="603"/>
    </location>
</feature>
<feature type="compositionally biased region" description="Basic and acidic residues" evidence="1">
    <location>
        <begin position="890"/>
        <end position="904"/>
    </location>
</feature>